<dbReference type="EMBL" id="CM042020">
    <property type="protein sequence ID" value="KAI3822080.1"/>
    <property type="molecule type" value="Genomic_DNA"/>
</dbReference>
<comment type="caution">
    <text evidence="1">The sequence shown here is derived from an EMBL/GenBank/DDBJ whole genome shotgun (WGS) entry which is preliminary data.</text>
</comment>
<gene>
    <name evidence="1" type="ORF">L1987_09661</name>
</gene>
<proteinExistence type="predicted"/>
<name>A0ACB9JQ08_9ASTR</name>
<reference evidence="2" key="1">
    <citation type="journal article" date="2022" name="Mol. Ecol. Resour.">
        <title>The genomes of chicory, endive, great burdock and yacon provide insights into Asteraceae palaeo-polyploidization history and plant inulin production.</title>
        <authorList>
            <person name="Fan W."/>
            <person name="Wang S."/>
            <person name="Wang H."/>
            <person name="Wang A."/>
            <person name="Jiang F."/>
            <person name="Liu H."/>
            <person name="Zhao H."/>
            <person name="Xu D."/>
            <person name="Zhang Y."/>
        </authorList>
    </citation>
    <scope>NUCLEOTIDE SEQUENCE [LARGE SCALE GENOMIC DNA]</scope>
    <source>
        <strain evidence="2">cv. Yunnan</strain>
    </source>
</reference>
<reference evidence="1 2" key="2">
    <citation type="journal article" date="2022" name="Mol. Ecol. Resour.">
        <title>The genomes of chicory, endive, great burdock and yacon provide insights into Asteraceae paleo-polyploidization history and plant inulin production.</title>
        <authorList>
            <person name="Fan W."/>
            <person name="Wang S."/>
            <person name="Wang H."/>
            <person name="Wang A."/>
            <person name="Jiang F."/>
            <person name="Liu H."/>
            <person name="Zhao H."/>
            <person name="Xu D."/>
            <person name="Zhang Y."/>
        </authorList>
    </citation>
    <scope>NUCLEOTIDE SEQUENCE [LARGE SCALE GENOMIC DNA]</scope>
    <source>
        <strain evidence="2">cv. Yunnan</strain>
        <tissue evidence="1">Leaves</tissue>
    </source>
</reference>
<protein>
    <submittedName>
        <fullName evidence="1">Uncharacterized protein</fullName>
    </submittedName>
</protein>
<organism evidence="1 2">
    <name type="scientific">Smallanthus sonchifolius</name>
    <dbReference type="NCBI Taxonomy" id="185202"/>
    <lineage>
        <taxon>Eukaryota</taxon>
        <taxon>Viridiplantae</taxon>
        <taxon>Streptophyta</taxon>
        <taxon>Embryophyta</taxon>
        <taxon>Tracheophyta</taxon>
        <taxon>Spermatophyta</taxon>
        <taxon>Magnoliopsida</taxon>
        <taxon>eudicotyledons</taxon>
        <taxon>Gunneridae</taxon>
        <taxon>Pentapetalae</taxon>
        <taxon>asterids</taxon>
        <taxon>campanulids</taxon>
        <taxon>Asterales</taxon>
        <taxon>Asteraceae</taxon>
        <taxon>Asteroideae</taxon>
        <taxon>Heliantheae alliance</taxon>
        <taxon>Millerieae</taxon>
        <taxon>Smallanthus</taxon>
    </lineage>
</organism>
<dbReference type="Proteomes" id="UP001056120">
    <property type="component" value="Linkage Group LG03"/>
</dbReference>
<evidence type="ECO:0000313" key="2">
    <source>
        <dbReference type="Proteomes" id="UP001056120"/>
    </source>
</evidence>
<accession>A0ACB9JQ08</accession>
<sequence>MWTAVGAYLTMKSCASTISRIKCRLISSSSSDGGDVDNSMEIVTFSSLKDDEATVFHLDPYVESILLQKLDRQREARSQSVRATHDDEAIENDEDMIIWIITSNDRQCDEITYLYIIRLIDEAITQGVGVLLEDALESMDVDVVGNLVKIDVIVTAKDNEDDASNEEDCVNNLRTLILYRGPSELNDA</sequence>
<evidence type="ECO:0000313" key="1">
    <source>
        <dbReference type="EMBL" id="KAI3822080.1"/>
    </source>
</evidence>
<keyword evidence="2" id="KW-1185">Reference proteome</keyword>